<accession>A0ABX5XVA6</accession>
<dbReference type="Proteomes" id="UP000318081">
    <property type="component" value="Chromosome"/>
</dbReference>
<organism evidence="1 2">
    <name type="scientific">Stieleria magnilauensis</name>
    <dbReference type="NCBI Taxonomy" id="2527963"/>
    <lineage>
        <taxon>Bacteria</taxon>
        <taxon>Pseudomonadati</taxon>
        <taxon>Planctomycetota</taxon>
        <taxon>Planctomycetia</taxon>
        <taxon>Pirellulales</taxon>
        <taxon>Pirellulaceae</taxon>
        <taxon>Stieleria</taxon>
    </lineage>
</organism>
<keyword evidence="2" id="KW-1185">Reference proteome</keyword>
<evidence type="ECO:0000313" key="1">
    <source>
        <dbReference type="EMBL" id="QDV83799.1"/>
    </source>
</evidence>
<evidence type="ECO:0000313" key="2">
    <source>
        <dbReference type="Proteomes" id="UP000318081"/>
    </source>
</evidence>
<reference evidence="1 2" key="1">
    <citation type="submission" date="2019-02" db="EMBL/GenBank/DDBJ databases">
        <title>Deep-cultivation of Planctomycetes and their phenomic and genomic characterization uncovers novel biology.</title>
        <authorList>
            <person name="Wiegand S."/>
            <person name="Jogler M."/>
            <person name="Boedeker C."/>
            <person name="Pinto D."/>
            <person name="Vollmers J."/>
            <person name="Rivas-Marin E."/>
            <person name="Kohn T."/>
            <person name="Peeters S.H."/>
            <person name="Heuer A."/>
            <person name="Rast P."/>
            <person name="Oberbeckmann S."/>
            <person name="Bunk B."/>
            <person name="Jeske O."/>
            <person name="Meyerdierks A."/>
            <person name="Storesund J.E."/>
            <person name="Kallscheuer N."/>
            <person name="Luecker S."/>
            <person name="Lage O.M."/>
            <person name="Pohl T."/>
            <person name="Merkel B.J."/>
            <person name="Hornburger P."/>
            <person name="Mueller R.-W."/>
            <person name="Bruemmer F."/>
            <person name="Labrenz M."/>
            <person name="Spormann A.M."/>
            <person name="Op den Camp H."/>
            <person name="Overmann J."/>
            <person name="Amann R."/>
            <person name="Jetten M.S.M."/>
            <person name="Mascher T."/>
            <person name="Medema M.H."/>
            <person name="Devos D.P."/>
            <person name="Kaster A.-K."/>
            <person name="Ovreas L."/>
            <person name="Rohde M."/>
            <person name="Galperin M.Y."/>
            <person name="Jogler C."/>
        </authorList>
    </citation>
    <scope>NUCLEOTIDE SEQUENCE [LARGE SCALE GENOMIC DNA]</scope>
    <source>
        <strain evidence="1 2">TBK1r</strain>
    </source>
</reference>
<gene>
    <name evidence="1" type="ORF">TBK1r_27410</name>
</gene>
<proteinExistence type="predicted"/>
<sequence length="220" mass="24999">MQNINTLNMKPQRLILESIDRYTLAVDRCLPVTDRELAMLAIDLLLRAGHISEWHHVCGLRYWTTANPKPLSDRSLARSLGTLTFCHGSESRSAVTQAEMETYFPKLFRHGLPAGHYVDAKSQSTRLGSIRVDAGQSKINRIAARTQRSIQKYQRQDGFRELIRNGDFEITWIVPTYPKQQRLAEALRPLKGSGVHLNVVAFTELLNIVAHIPQRTNATR</sequence>
<protein>
    <submittedName>
        <fullName evidence="1">Uncharacterized protein</fullName>
    </submittedName>
</protein>
<dbReference type="EMBL" id="CP036432">
    <property type="protein sequence ID" value="QDV83799.1"/>
    <property type="molecule type" value="Genomic_DNA"/>
</dbReference>
<name>A0ABX5XVA6_9BACT</name>